<dbReference type="InterPro" id="IPR013320">
    <property type="entry name" value="ConA-like_dom_sf"/>
</dbReference>
<keyword evidence="4" id="KW-0175">Coiled coil</keyword>
<keyword evidence="7" id="KW-1185">Reference proteome</keyword>
<evidence type="ECO:0000256" key="5">
    <source>
        <dbReference type="SAM" id="MobiDB-lite"/>
    </source>
</evidence>
<dbReference type="PANTHER" id="PTHR24103">
    <property type="entry name" value="E3 UBIQUITIN-PROTEIN LIGASE TRIM"/>
    <property type="match status" value="1"/>
</dbReference>
<evidence type="ECO:0000256" key="4">
    <source>
        <dbReference type="SAM" id="Coils"/>
    </source>
</evidence>
<name>A0A6P9FM86_ZALCA</name>
<dbReference type="RefSeq" id="XP_035584252.1">
    <property type="nucleotide sequence ID" value="XM_035728359.1"/>
</dbReference>
<dbReference type="InterPro" id="IPR000315">
    <property type="entry name" value="Znf_B-box"/>
</dbReference>
<sequence length="530" mass="57633">MLAEHYTGGAPASTEVGISPVREQEGNPQQPAPVNDSHPRPASVRGAPRAPLAALERSLPAWPRVRFQETHIPVSSYTLGSPPQGRKETEGVENGLTRPLLGMLGRGFRGQAGDGTGVSSTPSHEETTCLACRGPQKDAVTSACGHTFCGAARPPASQMGAQPSGQGLLCAICQEKEPTETLVAPVLLDPLEETRCEQHAEKIYFFCKVDAEFLCMVCREGPSHCTHPVGVLDAAVQPYRDHLRNQSEALSLEKKEMEDTRRREDRKLQALLTHIESKKQQVDTVFERLQQELMDQQRLLQARLRELETQIHMERDEYTFRSSEEVARLGAQAQELKEQSQQPARALLQDVRGNQSRYETKTFVSPETISPDLVEKIRDLHRKILPLPVMLRTFSENLAHHLETDSGAVTLDAQTASRSLALSEDRKLATFPRDKQIPPHSPLRSEGVPAARGSPGCPSGRHHRQVQPGARGEAGSEEAGPALGPAAFAPAAPGAHLPGSALPRSGTPPSPPASPQTPLLRGLRNGFLPG</sequence>
<dbReference type="Gene3D" id="3.30.160.60">
    <property type="entry name" value="Classic Zinc Finger"/>
    <property type="match status" value="1"/>
</dbReference>
<dbReference type="InterPro" id="IPR006574">
    <property type="entry name" value="PRY"/>
</dbReference>
<dbReference type="SMART" id="SM00589">
    <property type="entry name" value="PRY"/>
    <property type="match status" value="1"/>
</dbReference>
<feature type="region of interest" description="Disordered" evidence="5">
    <location>
        <begin position="1"/>
        <end position="48"/>
    </location>
</feature>
<dbReference type="SUPFAM" id="SSF57845">
    <property type="entry name" value="B-box zinc-binding domain"/>
    <property type="match status" value="1"/>
</dbReference>
<dbReference type="CTD" id="89870"/>
<feature type="compositionally biased region" description="Low complexity" evidence="5">
    <location>
        <begin position="468"/>
        <end position="505"/>
    </location>
</feature>
<keyword evidence="2" id="KW-0862">Zinc</keyword>
<gene>
    <name evidence="8" type="primary">TRIM15</name>
</gene>
<dbReference type="GeneID" id="113928049"/>
<keyword evidence="1 3" id="KW-0863">Zinc-finger</keyword>
<reference evidence="8" key="1">
    <citation type="submission" date="2025-08" db="UniProtKB">
        <authorList>
            <consortium name="RefSeq"/>
        </authorList>
    </citation>
    <scope>IDENTIFICATION</scope>
    <source>
        <tissue evidence="8">Blood</tissue>
    </source>
</reference>
<dbReference type="Proteomes" id="UP000515165">
    <property type="component" value="Chromosome 7"/>
</dbReference>
<dbReference type="PROSITE" id="PS50119">
    <property type="entry name" value="ZF_BBOX"/>
    <property type="match status" value="1"/>
</dbReference>
<dbReference type="SMART" id="SM00336">
    <property type="entry name" value="BBOX"/>
    <property type="match status" value="1"/>
</dbReference>
<accession>A0A6P9FM86</accession>
<evidence type="ECO:0000313" key="8">
    <source>
        <dbReference type="RefSeq" id="XP_035584252.1"/>
    </source>
</evidence>
<organism evidence="7 8">
    <name type="scientific">Zalophus californianus</name>
    <name type="common">California sealion</name>
    <dbReference type="NCBI Taxonomy" id="9704"/>
    <lineage>
        <taxon>Eukaryota</taxon>
        <taxon>Metazoa</taxon>
        <taxon>Chordata</taxon>
        <taxon>Craniata</taxon>
        <taxon>Vertebrata</taxon>
        <taxon>Euteleostomi</taxon>
        <taxon>Mammalia</taxon>
        <taxon>Eutheria</taxon>
        <taxon>Laurasiatheria</taxon>
        <taxon>Carnivora</taxon>
        <taxon>Caniformia</taxon>
        <taxon>Pinnipedia</taxon>
        <taxon>Otariidae</taxon>
        <taxon>Zalophus</taxon>
    </lineage>
</organism>
<evidence type="ECO:0000313" key="7">
    <source>
        <dbReference type="Proteomes" id="UP000515165"/>
    </source>
</evidence>
<dbReference type="SUPFAM" id="SSF49899">
    <property type="entry name" value="Concanavalin A-like lectins/glucanases"/>
    <property type="match status" value="1"/>
</dbReference>
<feature type="region of interest" description="Disordered" evidence="5">
    <location>
        <begin position="424"/>
        <end position="530"/>
    </location>
</feature>
<dbReference type="Pfam" id="PF00643">
    <property type="entry name" value="zf-B_box"/>
    <property type="match status" value="1"/>
</dbReference>
<feature type="coiled-coil region" evidence="4">
    <location>
        <begin position="240"/>
        <end position="317"/>
    </location>
</feature>
<dbReference type="Gene3D" id="2.60.120.920">
    <property type="match status" value="1"/>
</dbReference>
<dbReference type="OrthoDB" id="6105938at2759"/>
<feature type="compositionally biased region" description="Basic and acidic residues" evidence="5">
    <location>
        <begin position="424"/>
        <end position="437"/>
    </location>
</feature>
<protein>
    <submittedName>
        <fullName evidence="8">LOW QUALITY PROTEIN: tripartite motif-containing protein 15</fullName>
    </submittedName>
</protein>
<evidence type="ECO:0000256" key="1">
    <source>
        <dbReference type="ARBA" id="ARBA00022771"/>
    </source>
</evidence>
<dbReference type="GO" id="GO:0008270">
    <property type="term" value="F:zinc ion binding"/>
    <property type="evidence" value="ECO:0007669"/>
    <property type="project" value="UniProtKB-KW"/>
</dbReference>
<feature type="domain" description="B box-type" evidence="6">
    <location>
        <begin position="191"/>
        <end position="232"/>
    </location>
</feature>
<evidence type="ECO:0000259" key="6">
    <source>
        <dbReference type="PROSITE" id="PS50119"/>
    </source>
</evidence>
<evidence type="ECO:0000256" key="3">
    <source>
        <dbReference type="PROSITE-ProRule" id="PRU00024"/>
    </source>
</evidence>
<evidence type="ECO:0000256" key="2">
    <source>
        <dbReference type="ARBA" id="ARBA00022833"/>
    </source>
</evidence>
<dbReference type="Pfam" id="PF13765">
    <property type="entry name" value="PRY"/>
    <property type="match status" value="1"/>
</dbReference>
<keyword evidence="1 3" id="KW-0479">Metal-binding</keyword>
<dbReference type="KEGG" id="zca:113928049"/>
<proteinExistence type="predicted"/>
<dbReference type="InterPro" id="IPR050143">
    <property type="entry name" value="TRIM/RBCC"/>
</dbReference>
<dbReference type="AlphaFoldDB" id="A0A6P9FM86"/>
<dbReference type="SUPFAM" id="SSF57850">
    <property type="entry name" value="RING/U-box"/>
    <property type="match status" value="1"/>
</dbReference>
<dbReference type="InterPro" id="IPR043136">
    <property type="entry name" value="B30.2/SPRY_sf"/>
</dbReference>
<feature type="compositionally biased region" description="Pro residues" evidence="5">
    <location>
        <begin position="506"/>
        <end position="515"/>
    </location>
</feature>